<protein>
    <submittedName>
        <fullName evidence="4">Enoyl-CoA hydratase</fullName>
        <ecNumber evidence="4">4.2.1.17</ecNumber>
    </submittedName>
</protein>
<keyword evidence="4" id="KW-0456">Lyase</keyword>
<dbReference type="InterPro" id="IPR029045">
    <property type="entry name" value="ClpP/crotonase-like_dom_sf"/>
</dbReference>
<dbReference type="EC" id="4.2.1.17" evidence="4"/>
<name>A0A0D2M986_9CHLO</name>
<dbReference type="RefSeq" id="XP_013896596.1">
    <property type="nucleotide sequence ID" value="XM_014041142.1"/>
</dbReference>
<dbReference type="Gene3D" id="3.90.226.10">
    <property type="entry name" value="2-enoyl-CoA Hydratase, Chain A, domain 1"/>
    <property type="match status" value="1"/>
</dbReference>
<evidence type="ECO:0000313" key="5">
    <source>
        <dbReference type="Proteomes" id="UP000054498"/>
    </source>
</evidence>
<dbReference type="CDD" id="cd06558">
    <property type="entry name" value="crotonase-like"/>
    <property type="match status" value="1"/>
</dbReference>
<dbReference type="PROSITE" id="PS00166">
    <property type="entry name" value="ENOYL_COA_HYDRATASE"/>
    <property type="match status" value="1"/>
</dbReference>
<dbReference type="GeneID" id="25727541"/>
<comment type="similarity">
    <text evidence="1 2">Belongs to the enoyl-CoA hydratase/isomerase family.</text>
</comment>
<feature type="region of interest" description="Disordered" evidence="3">
    <location>
        <begin position="267"/>
        <end position="289"/>
    </location>
</feature>
<dbReference type="EMBL" id="KK102511">
    <property type="protein sequence ID" value="KIY97576.1"/>
    <property type="molecule type" value="Genomic_DNA"/>
</dbReference>
<accession>A0A0D2M986</accession>
<evidence type="ECO:0000256" key="1">
    <source>
        <dbReference type="ARBA" id="ARBA00005254"/>
    </source>
</evidence>
<dbReference type="InterPro" id="IPR001753">
    <property type="entry name" value="Enoyl-CoA_hydra/iso"/>
</dbReference>
<dbReference type="SUPFAM" id="SSF52096">
    <property type="entry name" value="ClpP/crotonase"/>
    <property type="match status" value="1"/>
</dbReference>
<dbReference type="Pfam" id="PF00378">
    <property type="entry name" value="ECH_1"/>
    <property type="match status" value="1"/>
</dbReference>
<evidence type="ECO:0000313" key="4">
    <source>
        <dbReference type="EMBL" id="KIY97576.1"/>
    </source>
</evidence>
<dbReference type="OrthoDB" id="2018133at2759"/>
<evidence type="ECO:0000256" key="3">
    <source>
        <dbReference type="SAM" id="MobiDB-lite"/>
    </source>
</evidence>
<dbReference type="KEGG" id="mng:MNEG_10384"/>
<dbReference type="PANTHER" id="PTHR11941">
    <property type="entry name" value="ENOYL-COA HYDRATASE-RELATED"/>
    <property type="match status" value="1"/>
</dbReference>
<reference evidence="4 5" key="1">
    <citation type="journal article" date="2013" name="BMC Genomics">
        <title>Reconstruction of the lipid metabolism for the microalga Monoraphidium neglectum from its genome sequence reveals characteristics suitable for biofuel production.</title>
        <authorList>
            <person name="Bogen C."/>
            <person name="Al-Dilaimi A."/>
            <person name="Albersmeier A."/>
            <person name="Wichmann J."/>
            <person name="Grundmann M."/>
            <person name="Rupp O."/>
            <person name="Lauersen K.J."/>
            <person name="Blifernez-Klassen O."/>
            <person name="Kalinowski J."/>
            <person name="Goesmann A."/>
            <person name="Mussgnug J.H."/>
            <person name="Kruse O."/>
        </authorList>
    </citation>
    <scope>NUCLEOTIDE SEQUENCE [LARGE SCALE GENOMIC DNA]</scope>
    <source>
        <strain evidence="4 5">SAG 48.87</strain>
    </source>
</reference>
<evidence type="ECO:0000256" key="2">
    <source>
        <dbReference type="RuleBase" id="RU003707"/>
    </source>
</evidence>
<proteinExistence type="inferred from homology"/>
<keyword evidence="5" id="KW-1185">Reference proteome</keyword>
<dbReference type="InterPro" id="IPR018376">
    <property type="entry name" value="Enoyl-CoA_hyd/isom_CS"/>
</dbReference>
<dbReference type="GO" id="GO:0006635">
    <property type="term" value="P:fatty acid beta-oxidation"/>
    <property type="evidence" value="ECO:0007669"/>
    <property type="project" value="TreeGrafter"/>
</dbReference>
<dbReference type="Proteomes" id="UP000054498">
    <property type="component" value="Unassembled WGS sequence"/>
</dbReference>
<organism evidence="4 5">
    <name type="scientific">Monoraphidium neglectum</name>
    <dbReference type="NCBI Taxonomy" id="145388"/>
    <lineage>
        <taxon>Eukaryota</taxon>
        <taxon>Viridiplantae</taxon>
        <taxon>Chlorophyta</taxon>
        <taxon>core chlorophytes</taxon>
        <taxon>Chlorophyceae</taxon>
        <taxon>CS clade</taxon>
        <taxon>Sphaeropleales</taxon>
        <taxon>Selenastraceae</taxon>
        <taxon>Monoraphidium</taxon>
    </lineage>
</organism>
<sequence>MAAKQPLISVEPVPPLACGQDAGGVTGDGDSGVRLLRLNNTQGSLNSLTLDMAAAFKEVADQLVLDQGLRALVITGEGRAFSAGGDFGFIEDRIQGEVEDNFRVLSGFYTTFLALRKLPVPTIAAINGPAVGGGMGLAMAADMRIAASTAKLSFNSVKLGLTPGMASTCVLPAATSHQVACRLLLTGDLITAQEALELGLVLQVTEPDKLLGAAQQLAGRIATASPSAVATTLRMLRGRLPWEQLEGAALEEARLQATFFKQPDCREGVDSVKGKRPARFGPIERPATT</sequence>
<dbReference type="GO" id="GO:0004300">
    <property type="term" value="F:enoyl-CoA hydratase activity"/>
    <property type="evidence" value="ECO:0007669"/>
    <property type="project" value="UniProtKB-EC"/>
</dbReference>
<dbReference type="STRING" id="145388.A0A0D2M986"/>
<dbReference type="PANTHER" id="PTHR11941:SF173">
    <property type="entry name" value="3-HYDROXYBUTYRYL-COA DEHYDRATASE-LIKE PROTEIN, MITOCHONDRIAL"/>
    <property type="match status" value="1"/>
</dbReference>
<gene>
    <name evidence="4" type="ORF">MNEG_10384</name>
</gene>
<dbReference type="AlphaFoldDB" id="A0A0D2M986"/>
<dbReference type="GO" id="GO:0005739">
    <property type="term" value="C:mitochondrion"/>
    <property type="evidence" value="ECO:0007669"/>
    <property type="project" value="TreeGrafter"/>
</dbReference>